<dbReference type="Gene3D" id="1.10.150.250">
    <property type="entry name" value="Flavinator of succinate dehydrogenase"/>
    <property type="match status" value="1"/>
</dbReference>
<comment type="subcellular location">
    <subcellularLocation>
        <location evidence="1 4">Mitochondrion matrix</location>
    </subcellularLocation>
</comment>
<dbReference type="FunFam" id="1.10.150.250:FF:000002">
    <property type="entry name" value="Succinate dehydrogenase assembly factor 2, mitochondrial"/>
    <property type="match status" value="1"/>
</dbReference>
<gene>
    <name evidence="5" type="primary">SDHAF2</name>
    <name evidence="5" type="ORF">FJT64_003829</name>
</gene>
<comment type="similarity">
    <text evidence="4">Belongs to the SDHAF2 family.</text>
</comment>
<keyword evidence="3 4" id="KW-0143">Chaperone</keyword>
<dbReference type="SUPFAM" id="SSF109910">
    <property type="entry name" value="YgfY-like"/>
    <property type="match status" value="1"/>
</dbReference>
<name>A0A6A4W9R5_AMPAM</name>
<dbReference type="GO" id="GO:0006121">
    <property type="term" value="P:mitochondrial electron transport, succinate to ubiquinone"/>
    <property type="evidence" value="ECO:0007669"/>
    <property type="project" value="UniProtKB-UniRule"/>
</dbReference>
<protein>
    <recommendedName>
        <fullName evidence="4">Succinate dehydrogenase assembly factor 2, mitochondrial</fullName>
        <shortName evidence="4">SDH assembly factor 2</shortName>
        <shortName evidence="4">SDHAF2</shortName>
    </recommendedName>
</protein>
<dbReference type="PANTHER" id="PTHR12469">
    <property type="entry name" value="PROTEIN EMI5 HOMOLOG, MITOCHONDRIAL"/>
    <property type="match status" value="1"/>
</dbReference>
<comment type="subunit">
    <text evidence="4">Interacts with the flavoprotein subunit within the SDH catalytic dimer.</text>
</comment>
<dbReference type="InterPro" id="IPR036714">
    <property type="entry name" value="SDH_sf"/>
</dbReference>
<evidence type="ECO:0000313" key="5">
    <source>
        <dbReference type="EMBL" id="KAF0298828.1"/>
    </source>
</evidence>
<dbReference type="HAMAP" id="MF_03057">
    <property type="entry name" value="SDHAF2"/>
    <property type="match status" value="1"/>
</dbReference>
<organism evidence="5 6">
    <name type="scientific">Amphibalanus amphitrite</name>
    <name type="common">Striped barnacle</name>
    <name type="synonym">Balanus amphitrite</name>
    <dbReference type="NCBI Taxonomy" id="1232801"/>
    <lineage>
        <taxon>Eukaryota</taxon>
        <taxon>Metazoa</taxon>
        <taxon>Ecdysozoa</taxon>
        <taxon>Arthropoda</taxon>
        <taxon>Crustacea</taxon>
        <taxon>Multicrustacea</taxon>
        <taxon>Cirripedia</taxon>
        <taxon>Thoracica</taxon>
        <taxon>Thoracicalcarea</taxon>
        <taxon>Balanomorpha</taxon>
        <taxon>Balanoidea</taxon>
        <taxon>Balanidae</taxon>
        <taxon>Amphibalaninae</taxon>
        <taxon>Amphibalanus</taxon>
    </lineage>
</organism>
<dbReference type="PANTHER" id="PTHR12469:SF2">
    <property type="entry name" value="SUCCINATE DEHYDROGENASE ASSEMBLY FACTOR 2, MITOCHONDRIAL"/>
    <property type="match status" value="1"/>
</dbReference>
<dbReference type="OrthoDB" id="284292at2759"/>
<dbReference type="EMBL" id="VIIS01001408">
    <property type="protein sequence ID" value="KAF0298828.1"/>
    <property type="molecule type" value="Genomic_DNA"/>
</dbReference>
<dbReference type="AlphaFoldDB" id="A0A6A4W9R5"/>
<evidence type="ECO:0000256" key="4">
    <source>
        <dbReference type="HAMAP-Rule" id="MF_03057"/>
    </source>
</evidence>
<dbReference type="GO" id="GO:0005759">
    <property type="term" value="C:mitochondrial matrix"/>
    <property type="evidence" value="ECO:0007669"/>
    <property type="project" value="UniProtKB-SubCell"/>
</dbReference>
<keyword evidence="2 4" id="KW-0496">Mitochondrion</keyword>
<dbReference type="GO" id="GO:0006099">
    <property type="term" value="P:tricarboxylic acid cycle"/>
    <property type="evidence" value="ECO:0007669"/>
    <property type="project" value="TreeGrafter"/>
</dbReference>
<accession>A0A6A4W9R5</accession>
<dbReference type="Pfam" id="PF03937">
    <property type="entry name" value="Sdh5"/>
    <property type="match status" value="1"/>
</dbReference>
<dbReference type="InterPro" id="IPR005631">
    <property type="entry name" value="SDH"/>
</dbReference>
<evidence type="ECO:0000256" key="1">
    <source>
        <dbReference type="ARBA" id="ARBA00004305"/>
    </source>
</evidence>
<evidence type="ECO:0000256" key="2">
    <source>
        <dbReference type="ARBA" id="ARBA00023128"/>
    </source>
</evidence>
<comment type="function">
    <text evidence="4">Plays an essential role in the assembly of succinate dehydrogenase (SDH), an enzyme complex (also referred to as respiratory complex II) that is a component of both the tricarboxylic acid (TCA) cycle and the mitochondrial electron transport chain, and which couples the oxidation of succinate to fumarate with the reduction of ubiquinone (coenzyme Q) to ubiquinol. Required for flavinylation (covalent attachment of FAD) of the flavoprotein subunit of the SDH catalytic dimer.</text>
</comment>
<dbReference type="Proteomes" id="UP000440578">
    <property type="component" value="Unassembled WGS sequence"/>
</dbReference>
<evidence type="ECO:0000313" key="6">
    <source>
        <dbReference type="Proteomes" id="UP000440578"/>
    </source>
</evidence>
<dbReference type="GO" id="GO:0034553">
    <property type="term" value="P:mitochondrial respiratory chain complex II assembly"/>
    <property type="evidence" value="ECO:0007669"/>
    <property type="project" value="TreeGrafter"/>
</dbReference>
<sequence length="168" mass="19174">MSLSWRCAVTLGRLVPAARPAVLVPSMRCSSTSTPGGSDSGLYEPEGIKEPWIPEYQPRADEHTETKRSRLLYQSRKRGMLENGLVLSTFASRYLAGMTETQLDAYDKLINQPSNDWDIYYWATGVRETPAEFDGEIMTLLKEFIKNKDRESRIAQPDLYEKFEDKAQ</sequence>
<comment type="caution">
    <text evidence="5">The sequence shown here is derived from an EMBL/GenBank/DDBJ whole genome shotgun (WGS) entry which is preliminary data.</text>
</comment>
<keyword evidence="6" id="KW-1185">Reference proteome</keyword>
<proteinExistence type="inferred from homology"/>
<dbReference type="InterPro" id="IPR028882">
    <property type="entry name" value="SDHAF2"/>
</dbReference>
<evidence type="ECO:0000256" key="3">
    <source>
        <dbReference type="ARBA" id="ARBA00023186"/>
    </source>
</evidence>
<reference evidence="5 6" key="1">
    <citation type="submission" date="2019-07" db="EMBL/GenBank/DDBJ databases">
        <title>Draft genome assembly of a fouling barnacle, Amphibalanus amphitrite (Darwin, 1854): The first reference genome for Thecostraca.</title>
        <authorList>
            <person name="Kim W."/>
        </authorList>
    </citation>
    <scope>NUCLEOTIDE SEQUENCE [LARGE SCALE GENOMIC DNA]</scope>
    <source>
        <strain evidence="5">SNU_AA5</strain>
        <tissue evidence="5">Soma without cirri and trophi</tissue>
    </source>
</reference>